<reference evidence="1 2" key="1">
    <citation type="journal article" date="2020" name="Cell">
        <title>Large-Scale Comparative Analyses of Tick Genomes Elucidate Their Genetic Diversity and Vector Capacities.</title>
        <authorList>
            <consortium name="Tick Genome and Microbiome Consortium (TIGMIC)"/>
            <person name="Jia N."/>
            <person name="Wang J."/>
            <person name="Shi W."/>
            <person name="Du L."/>
            <person name="Sun Y."/>
            <person name="Zhan W."/>
            <person name="Jiang J.F."/>
            <person name="Wang Q."/>
            <person name="Zhang B."/>
            <person name="Ji P."/>
            <person name="Bell-Sakyi L."/>
            <person name="Cui X.M."/>
            <person name="Yuan T.T."/>
            <person name="Jiang B.G."/>
            <person name="Yang W.F."/>
            <person name="Lam T.T."/>
            <person name="Chang Q.C."/>
            <person name="Ding S.J."/>
            <person name="Wang X.J."/>
            <person name="Zhu J.G."/>
            <person name="Ruan X.D."/>
            <person name="Zhao L."/>
            <person name="Wei J.T."/>
            <person name="Ye R.Z."/>
            <person name="Que T.C."/>
            <person name="Du C.H."/>
            <person name="Zhou Y.H."/>
            <person name="Cheng J.X."/>
            <person name="Dai P.F."/>
            <person name="Guo W.B."/>
            <person name="Han X.H."/>
            <person name="Huang E.J."/>
            <person name="Li L.F."/>
            <person name="Wei W."/>
            <person name="Gao Y.C."/>
            <person name="Liu J.Z."/>
            <person name="Shao H.Z."/>
            <person name="Wang X."/>
            <person name="Wang C.C."/>
            <person name="Yang T.C."/>
            <person name="Huo Q.B."/>
            <person name="Li W."/>
            <person name="Chen H.Y."/>
            <person name="Chen S.E."/>
            <person name="Zhou L.G."/>
            <person name="Ni X.B."/>
            <person name="Tian J.H."/>
            <person name="Sheng Y."/>
            <person name="Liu T."/>
            <person name="Pan Y.S."/>
            <person name="Xia L.Y."/>
            <person name="Li J."/>
            <person name="Zhao F."/>
            <person name="Cao W.C."/>
        </authorList>
    </citation>
    <scope>NUCLEOTIDE SEQUENCE [LARGE SCALE GENOMIC DNA]</scope>
    <source>
        <strain evidence="1">Iper-2018</strain>
    </source>
</reference>
<comment type="caution">
    <text evidence="1">The sequence shown here is derived from an EMBL/GenBank/DDBJ whole genome shotgun (WGS) entry which is preliminary data.</text>
</comment>
<sequence>MLGNIALVALICRGLRKKRGGGDAARAVVLTASTAQLGFGVTGLPCRSVGRSLGRGTGEGTPAFWATEHALLPAADKEISEVAGMRPSPVYPRTAQTSVNQEVYIRGTSADTEKGPGSIVGGSR</sequence>
<evidence type="ECO:0000313" key="1">
    <source>
        <dbReference type="EMBL" id="KAG0433582.1"/>
    </source>
</evidence>
<name>A0AC60QH66_IXOPE</name>
<evidence type="ECO:0000313" key="2">
    <source>
        <dbReference type="Proteomes" id="UP000805193"/>
    </source>
</evidence>
<protein>
    <submittedName>
        <fullName evidence="1">Uncharacterized protein</fullName>
    </submittedName>
</protein>
<dbReference type="EMBL" id="JABSTQ010009045">
    <property type="protein sequence ID" value="KAG0433582.1"/>
    <property type="molecule type" value="Genomic_DNA"/>
</dbReference>
<accession>A0AC60QH66</accession>
<proteinExistence type="predicted"/>
<keyword evidence="2" id="KW-1185">Reference proteome</keyword>
<organism evidence="1 2">
    <name type="scientific">Ixodes persulcatus</name>
    <name type="common">Taiga tick</name>
    <dbReference type="NCBI Taxonomy" id="34615"/>
    <lineage>
        <taxon>Eukaryota</taxon>
        <taxon>Metazoa</taxon>
        <taxon>Ecdysozoa</taxon>
        <taxon>Arthropoda</taxon>
        <taxon>Chelicerata</taxon>
        <taxon>Arachnida</taxon>
        <taxon>Acari</taxon>
        <taxon>Parasitiformes</taxon>
        <taxon>Ixodida</taxon>
        <taxon>Ixodoidea</taxon>
        <taxon>Ixodidae</taxon>
        <taxon>Ixodinae</taxon>
        <taxon>Ixodes</taxon>
    </lineage>
</organism>
<dbReference type="Proteomes" id="UP000805193">
    <property type="component" value="Unassembled WGS sequence"/>
</dbReference>
<gene>
    <name evidence="1" type="ORF">HPB47_019765</name>
</gene>